<reference evidence="3" key="1">
    <citation type="submission" date="2018-01" db="EMBL/GenBank/DDBJ databases">
        <title>Genomic characterization of Leptospira inadai serogroup Lyme isolated from captured rat in Brazil and comparative analysis with human reference strain.</title>
        <authorList>
            <person name="Moreno L.Z."/>
            <person name="Loureiro A.P."/>
            <person name="Miraglia F."/>
            <person name="Kremer F.S."/>
            <person name="Eslabao M.R."/>
            <person name="Dellagostin O.A."/>
            <person name="Lilenbaum W."/>
            <person name="Moreno A.M."/>
        </authorList>
    </citation>
    <scope>NUCLEOTIDE SEQUENCE [LARGE SCALE GENOMIC DNA]</scope>
    <source>
        <strain evidence="3">M34/99</strain>
    </source>
</reference>
<dbReference type="Pfam" id="PF13205">
    <property type="entry name" value="Big_5"/>
    <property type="match status" value="3"/>
</dbReference>
<name>A0ABX4YFH1_9LEPT</name>
<dbReference type="InterPro" id="IPR032812">
    <property type="entry name" value="SbsA_Ig"/>
</dbReference>
<evidence type="ECO:0000256" key="1">
    <source>
        <dbReference type="ARBA" id="ARBA00022729"/>
    </source>
</evidence>
<gene>
    <name evidence="3" type="ORF">BES34_015710</name>
</gene>
<dbReference type="InterPro" id="IPR014755">
    <property type="entry name" value="Cu-Rt/internalin_Ig-like"/>
</dbReference>
<sequence length="521" mass="57681">MKKKNRILFACFFLLHCSQLIESGKGPLDFLPKLGLLGDLTPPRVTGNWPLNEQTIVDPMMPISVSFSKTMHKTRTESAFSLKGPTAQISGSFEWFNNVLFFYPSSPLNQSGNYILTISKSLAEDASGINLERDFVIRFNYNPDTTEPTVVNIFPSNGSIGVSTDTRIGIRFSKPMNSSLVFTEMNISPSVELDLASSTVSPDFTYYDIALKQRLSTGTTYSISVPNSIKDQSGNSLLQTYRFSFTVGSDFEKPYLNSILSTTVNSSFLGQEFTVIDGFEKDDAFSLTFSEPVRKTSFQNGISFTPSVGYSVIETSGGTNTSFLIQPLEKLSIGRIYQLRISPSIQDMEGNPLIKEYVYNLRINGPRSNFLHVKGIYSTNAFTVPLSEVLINDLTHDGGGGPLYNYYSSGSKAIYVYFCRGATKASCDVSSNPRDLNIVLSSLEFSLRFDFGPSSGSPYLNLPTNYTVYPSDRFVFFTPLYALAESPSTYSFTVKGGVSGVKDSYGNYMENDYTIRLKVIP</sequence>
<feature type="domain" description="SbsA Ig-like" evidence="2">
    <location>
        <begin position="278"/>
        <end position="359"/>
    </location>
</feature>
<keyword evidence="1" id="KW-0732">Signal</keyword>
<evidence type="ECO:0000313" key="4">
    <source>
        <dbReference type="Proteomes" id="UP000094669"/>
    </source>
</evidence>
<feature type="domain" description="SbsA Ig-like" evidence="2">
    <location>
        <begin position="40"/>
        <end position="139"/>
    </location>
</feature>
<evidence type="ECO:0000313" key="3">
    <source>
        <dbReference type="EMBL" id="PNV74002.1"/>
    </source>
</evidence>
<dbReference type="EMBL" id="MCRM02000019">
    <property type="protein sequence ID" value="PNV74002.1"/>
    <property type="molecule type" value="Genomic_DNA"/>
</dbReference>
<feature type="domain" description="SbsA Ig-like" evidence="2">
    <location>
        <begin position="144"/>
        <end position="246"/>
    </location>
</feature>
<dbReference type="RefSeq" id="WP_010413794.1">
    <property type="nucleotide sequence ID" value="NZ_MCRM02000019.1"/>
</dbReference>
<evidence type="ECO:0000259" key="2">
    <source>
        <dbReference type="Pfam" id="PF13205"/>
    </source>
</evidence>
<dbReference type="Proteomes" id="UP000094669">
    <property type="component" value="Unassembled WGS sequence"/>
</dbReference>
<comment type="caution">
    <text evidence="3">The sequence shown here is derived from an EMBL/GenBank/DDBJ whole genome shotgun (WGS) entry which is preliminary data.</text>
</comment>
<accession>A0ABX4YFH1</accession>
<dbReference type="Gene3D" id="2.60.40.1220">
    <property type="match status" value="1"/>
</dbReference>
<protein>
    <submittedName>
        <fullName evidence="3">Ig-like protein</fullName>
    </submittedName>
</protein>
<proteinExistence type="predicted"/>
<keyword evidence="4" id="KW-1185">Reference proteome</keyword>
<organism evidence="3 4">
    <name type="scientific">Leptospira inadai serovar Lyme</name>
    <dbReference type="NCBI Taxonomy" id="293084"/>
    <lineage>
        <taxon>Bacteria</taxon>
        <taxon>Pseudomonadati</taxon>
        <taxon>Spirochaetota</taxon>
        <taxon>Spirochaetia</taxon>
        <taxon>Leptospirales</taxon>
        <taxon>Leptospiraceae</taxon>
        <taxon>Leptospira</taxon>
    </lineage>
</organism>
<dbReference type="Gene3D" id="2.60.40.3710">
    <property type="match status" value="1"/>
</dbReference>